<comment type="caution">
    <text evidence="1">The sequence shown here is derived from an EMBL/GenBank/DDBJ whole genome shotgun (WGS) entry which is preliminary data.</text>
</comment>
<name>A0ACC3B8A6_9EURO</name>
<dbReference type="Proteomes" id="UP001177260">
    <property type="component" value="Unassembled WGS sequence"/>
</dbReference>
<sequence>MSHFVNFVNINANVTSSRLQFTMRNGGHTLFTGAVNIDRTITVNMRSINSLVLSNNRKTASVEDSSIFSDLYPQIAHAADMAMILNFAAALPLPVLDSLGFNNVSGMVTKFGGSLPPRLNLVSELVYSFRNANASIYRQLFQIWKDGCHSLAGIEGLQVQYLVQPQPVTNGTNSLGQAAGETEAVIGLVTLSFDNALDEEKALNGLRSIVSSHMAVLQRAGLYIPFKYLNYADKSQDPFSSYGKQSKTFLKGVSRRYDPTGLFQTSIPGSFKLFA</sequence>
<proteinExistence type="predicted"/>
<dbReference type="EMBL" id="JAOPJF010000017">
    <property type="protein sequence ID" value="KAK1146589.1"/>
    <property type="molecule type" value="Genomic_DNA"/>
</dbReference>
<protein>
    <submittedName>
        <fullName evidence="1">Uncharacterized protein</fullName>
    </submittedName>
</protein>
<keyword evidence="2" id="KW-1185">Reference proteome</keyword>
<accession>A0ACC3B8A6</accession>
<organism evidence="1 2">
    <name type="scientific">Aspergillus melleus</name>
    <dbReference type="NCBI Taxonomy" id="138277"/>
    <lineage>
        <taxon>Eukaryota</taxon>
        <taxon>Fungi</taxon>
        <taxon>Dikarya</taxon>
        <taxon>Ascomycota</taxon>
        <taxon>Pezizomycotina</taxon>
        <taxon>Eurotiomycetes</taxon>
        <taxon>Eurotiomycetidae</taxon>
        <taxon>Eurotiales</taxon>
        <taxon>Aspergillaceae</taxon>
        <taxon>Aspergillus</taxon>
        <taxon>Aspergillus subgen. Circumdati</taxon>
    </lineage>
</organism>
<evidence type="ECO:0000313" key="2">
    <source>
        <dbReference type="Proteomes" id="UP001177260"/>
    </source>
</evidence>
<reference evidence="1 2" key="1">
    <citation type="journal article" date="2023" name="ACS Omega">
        <title>Identification of the Neoaspergillic Acid Biosynthesis Gene Cluster by Establishing an In Vitro CRISPR-Ribonucleoprotein Genetic System in Aspergillus melleus.</title>
        <authorList>
            <person name="Yuan B."/>
            <person name="Grau M.F."/>
            <person name="Murata R.M."/>
            <person name="Torok T."/>
            <person name="Venkateswaran K."/>
            <person name="Stajich J.E."/>
            <person name="Wang C.C.C."/>
        </authorList>
    </citation>
    <scope>NUCLEOTIDE SEQUENCE [LARGE SCALE GENOMIC DNA]</scope>
    <source>
        <strain evidence="1 2">IMV 1140</strain>
    </source>
</reference>
<evidence type="ECO:0000313" key="1">
    <source>
        <dbReference type="EMBL" id="KAK1146589.1"/>
    </source>
</evidence>
<gene>
    <name evidence="1" type="ORF">N8T08_003019</name>
</gene>